<proteinExistence type="predicted"/>
<feature type="domain" description="Bacteriophage T5 Orf172 DNA-binding" evidence="2">
    <location>
        <begin position="32"/>
        <end position="106"/>
    </location>
</feature>
<feature type="compositionally biased region" description="Basic residues" evidence="1">
    <location>
        <begin position="299"/>
        <end position="309"/>
    </location>
</feature>
<gene>
    <name evidence="3" type="ORF">DFH08DRAFT_820869</name>
</gene>
<dbReference type="EMBL" id="JARIHO010000064">
    <property type="protein sequence ID" value="KAJ7314894.1"/>
    <property type="molecule type" value="Genomic_DNA"/>
</dbReference>
<feature type="compositionally biased region" description="Basic and acidic residues" evidence="1">
    <location>
        <begin position="210"/>
        <end position="223"/>
    </location>
</feature>
<evidence type="ECO:0000259" key="2">
    <source>
        <dbReference type="Pfam" id="PF10544"/>
    </source>
</evidence>
<feature type="region of interest" description="Disordered" evidence="1">
    <location>
        <begin position="251"/>
        <end position="316"/>
    </location>
</feature>
<protein>
    <recommendedName>
        <fullName evidence="2">Bacteriophage T5 Orf172 DNA-binding domain-containing protein</fullName>
    </recommendedName>
</protein>
<comment type="caution">
    <text evidence="3">The sequence shown here is derived from an EMBL/GenBank/DDBJ whole genome shotgun (WGS) entry which is preliminary data.</text>
</comment>
<sequence>MPSLRTFHNALNAPPTTTNGVGGGYSFFVNNVLKFGKSNKPWARKDQWKRQCREEQQTWLDFHWEVPYAKKFERIIHIKLKRLGAWLGRVHCRFCGRNHQEKFDLRKCGGKAGLVRIIEARLNTLGWIWRSSKGPIPMFRSLAVDTRMRKGSAGKSEAYLVAVGDLLDAAGELEGTRRLDEMGQDKTEIRGTVRGMRSGRTWGKEVGMNWREKGGRGAGEGRRGKSGGDGGRGERALLAEAKKNTRANFCGTWGASATRPASDAGTSRSTRDIQAAPQKRGGESRDAGGESSAGELSRRERRKKLRSRFSSRQDVQ</sequence>
<accession>A0AAD6ZBN0</accession>
<organism evidence="3 4">
    <name type="scientific">Mycena albidolilacea</name>
    <dbReference type="NCBI Taxonomy" id="1033008"/>
    <lineage>
        <taxon>Eukaryota</taxon>
        <taxon>Fungi</taxon>
        <taxon>Dikarya</taxon>
        <taxon>Basidiomycota</taxon>
        <taxon>Agaricomycotina</taxon>
        <taxon>Agaricomycetes</taxon>
        <taxon>Agaricomycetidae</taxon>
        <taxon>Agaricales</taxon>
        <taxon>Marasmiineae</taxon>
        <taxon>Mycenaceae</taxon>
        <taxon>Mycena</taxon>
    </lineage>
</organism>
<dbReference type="Proteomes" id="UP001218218">
    <property type="component" value="Unassembled WGS sequence"/>
</dbReference>
<evidence type="ECO:0000313" key="3">
    <source>
        <dbReference type="EMBL" id="KAJ7314894.1"/>
    </source>
</evidence>
<dbReference type="InterPro" id="IPR018306">
    <property type="entry name" value="Phage_T5_Orf172_DNA-bd"/>
</dbReference>
<evidence type="ECO:0000313" key="4">
    <source>
        <dbReference type="Proteomes" id="UP001218218"/>
    </source>
</evidence>
<evidence type="ECO:0000256" key="1">
    <source>
        <dbReference type="SAM" id="MobiDB-lite"/>
    </source>
</evidence>
<name>A0AAD6ZBN0_9AGAR</name>
<reference evidence="3" key="1">
    <citation type="submission" date="2023-03" db="EMBL/GenBank/DDBJ databases">
        <title>Massive genome expansion in bonnet fungi (Mycena s.s.) driven by repeated elements and novel gene families across ecological guilds.</title>
        <authorList>
            <consortium name="Lawrence Berkeley National Laboratory"/>
            <person name="Harder C.B."/>
            <person name="Miyauchi S."/>
            <person name="Viragh M."/>
            <person name="Kuo A."/>
            <person name="Thoen E."/>
            <person name="Andreopoulos B."/>
            <person name="Lu D."/>
            <person name="Skrede I."/>
            <person name="Drula E."/>
            <person name="Henrissat B."/>
            <person name="Morin E."/>
            <person name="Kohler A."/>
            <person name="Barry K."/>
            <person name="LaButti K."/>
            <person name="Morin E."/>
            <person name="Salamov A."/>
            <person name="Lipzen A."/>
            <person name="Mereny Z."/>
            <person name="Hegedus B."/>
            <person name="Baldrian P."/>
            <person name="Stursova M."/>
            <person name="Weitz H."/>
            <person name="Taylor A."/>
            <person name="Grigoriev I.V."/>
            <person name="Nagy L.G."/>
            <person name="Martin F."/>
            <person name="Kauserud H."/>
        </authorList>
    </citation>
    <scope>NUCLEOTIDE SEQUENCE</scope>
    <source>
        <strain evidence="3">CBHHK002</strain>
    </source>
</reference>
<dbReference type="Pfam" id="PF10544">
    <property type="entry name" value="T5orf172"/>
    <property type="match status" value="1"/>
</dbReference>
<feature type="region of interest" description="Disordered" evidence="1">
    <location>
        <begin position="209"/>
        <end position="233"/>
    </location>
</feature>
<dbReference type="AlphaFoldDB" id="A0AAD6ZBN0"/>
<keyword evidence="4" id="KW-1185">Reference proteome</keyword>